<dbReference type="Gene3D" id="3.10.450.530">
    <property type="entry name" value="Ribonuclease toxin, BrnT, of type II toxin-antitoxin system"/>
    <property type="match status" value="1"/>
</dbReference>
<sequence length="97" mass="11364">MKFEWDDRKNCLNREKHGCDFADVPEMFLSNRFEMQDDRRDYGDPRIIVIGNINSRIMVGVFTMRGTDTIRIISLRKANSREKAKFKRALAHRLGSG</sequence>
<organism evidence="1 2">
    <name type="scientific">Geomonas propionica</name>
    <dbReference type="NCBI Taxonomy" id="2798582"/>
    <lineage>
        <taxon>Bacteria</taxon>
        <taxon>Pseudomonadati</taxon>
        <taxon>Thermodesulfobacteriota</taxon>
        <taxon>Desulfuromonadia</taxon>
        <taxon>Geobacterales</taxon>
        <taxon>Geobacteraceae</taxon>
        <taxon>Geomonas</taxon>
    </lineage>
</organism>
<name>A0ABS0YUQ5_9BACT</name>
<comment type="caution">
    <text evidence="1">The sequence shown here is derived from an EMBL/GenBank/DDBJ whole genome shotgun (WGS) entry which is preliminary data.</text>
</comment>
<dbReference type="EMBL" id="JAEMHK010000012">
    <property type="protein sequence ID" value="MBJ6801608.1"/>
    <property type="molecule type" value="Genomic_DNA"/>
</dbReference>
<dbReference type="Proteomes" id="UP000641025">
    <property type="component" value="Unassembled WGS sequence"/>
</dbReference>
<keyword evidence="2" id="KW-1185">Reference proteome</keyword>
<gene>
    <name evidence="1" type="ORF">JFN90_15870</name>
</gene>
<dbReference type="Pfam" id="PF04365">
    <property type="entry name" value="BrnT_toxin"/>
    <property type="match status" value="1"/>
</dbReference>
<reference evidence="1 2" key="1">
    <citation type="submission" date="2020-12" db="EMBL/GenBank/DDBJ databases">
        <title>Geomonas sp. Red259, isolated from paddy soil.</title>
        <authorList>
            <person name="Xu Z."/>
            <person name="Zhang Z."/>
            <person name="Masuda Y."/>
            <person name="Itoh H."/>
            <person name="Senoo K."/>
        </authorList>
    </citation>
    <scope>NUCLEOTIDE SEQUENCE [LARGE SCALE GENOMIC DNA]</scope>
    <source>
        <strain evidence="1 2">Red259</strain>
    </source>
</reference>
<dbReference type="InterPro" id="IPR007460">
    <property type="entry name" value="BrnT_toxin"/>
</dbReference>
<accession>A0ABS0YUQ5</accession>
<dbReference type="RefSeq" id="WP_199396103.1">
    <property type="nucleotide sequence ID" value="NZ_JAEMHK010000012.1"/>
</dbReference>
<proteinExistence type="predicted"/>
<dbReference type="InterPro" id="IPR038573">
    <property type="entry name" value="BrnT_sf"/>
</dbReference>
<evidence type="ECO:0000313" key="1">
    <source>
        <dbReference type="EMBL" id="MBJ6801608.1"/>
    </source>
</evidence>
<evidence type="ECO:0000313" key="2">
    <source>
        <dbReference type="Proteomes" id="UP000641025"/>
    </source>
</evidence>
<protein>
    <submittedName>
        <fullName evidence="1">BrnT family toxin</fullName>
    </submittedName>
</protein>